<organism evidence="1 2">
    <name type="scientific">Paxillus rubicundulus Ve08.2h10</name>
    <dbReference type="NCBI Taxonomy" id="930991"/>
    <lineage>
        <taxon>Eukaryota</taxon>
        <taxon>Fungi</taxon>
        <taxon>Dikarya</taxon>
        <taxon>Basidiomycota</taxon>
        <taxon>Agaricomycotina</taxon>
        <taxon>Agaricomycetes</taxon>
        <taxon>Agaricomycetidae</taxon>
        <taxon>Boletales</taxon>
        <taxon>Paxilineae</taxon>
        <taxon>Paxillaceae</taxon>
        <taxon>Paxillus</taxon>
    </lineage>
</organism>
<feature type="non-terminal residue" evidence="1">
    <location>
        <position position="257"/>
    </location>
</feature>
<sequence length="257" mass="29823">MADPSNEVYPYFALDCYQPLCDALMDHAENPQQVLEDMVQMWTIEHNQRADRVCLLQEREAQHPVEAEAEREQAEVEKKKPKMNDFDNEVEVRNVIIPHPSQYVVLKLKFLEFIELWCFSPEGCRDVAKSSSSTMEDTFGISKVDDILTMHPIAALKQSCNVVNNCDLPILDFFQAKNSFLVHVKYAGWPKKHINALAEFFWHLENHPICNHRHGDTVMLLYAHHVHRSWHDNLKCGTAFNISKVNDTLMNTFNKEV</sequence>
<proteinExistence type="predicted"/>
<keyword evidence="2" id="KW-1185">Reference proteome</keyword>
<dbReference type="AlphaFoldDB" id="A0A0D0C4G7"/>
<dbReference type="OrthoDB" id="2688210at2759"/>
<evidence type="ECO:0000313" key="1">
    <source>
        <dbReference type="EMBL" id="KIK77997.1"/>
    </source>
</evidence>
<dbReference type="Proteomes" id="UP000054538">
    <property type="component" value="Unassembled WGS sequence"/>
</dbReference>
<evidence type="ECO:0000313" key="2">
    <source>
        <dbReference type="Proteomes" id="UP000054538"/>
    </source>
</evidence>
<dbReference type="EMBL" id="KN826752">
    <property type="protein sequence ID" value="KIK77997.1"/>
    <property type="molecule type" value="Genomic_DNA"/>
</dbReference>
<reference evidence="1 2" key="1">
    <citation type="submission" date="2014-04" db="EMBL/GenBank/DDBJ databases">
        <authorList>
            <consortium name="DOE Joint Genome Institute"/>
            <person name="Kuo A."/>
            <person name="Kohler A."/>
            <person name="Jargeat P."/>
            <person name="Nagy L.G."/>
            <person name="Floudas D."/>
            <person name="Copeland A."/>
            <person name="Barry K.W."/>
            <person name="Cichocki N."/>
            <person name="Veneault-Fourrey C."/>
            <person name="LaButti K."/>
            <person name="Lindquist E.A."/>
            <person name="Lipzen A."/>
            <person name="Lundell T."/>
            <person name="Morin E."/>
            <person name="Murat C."/>
            <person name="Sun H."/>
            <person name="Tunlid A."/>
            <person name="Henrissat B."/>
            <person name="Grigoriev I.V."/>
            <person name="Hibbett D.S."/>
            <person name="Martin F."/>
            <person name="Nordberg H.P."/>
            <person name="Cantor M.N."/>
            <person name="Hua S.X."/>
        </authorList>
    </citation>
    <scope>NUCLEOTIDE SEQUENCE [LARGE SCALE GENOMIC DNA]</scope>
    <source>
        <strain evidence="1 2">Ve08.2h10</strain>
    </source>
</reference>
<reference evidence="2" key="2">
    <citation type="submission" date="2015-01" db="EMBL/GenBank/DDBJ databases">
        <title>Evolutionary Origins and Diversification of the Mycorrhizal Mutualists.</title>
        <authorList>
            <consortium name="DOE Joint Genome Institute"/>
            <consortium name="Mycorrhizal Genomics Consortium"/>
            <person name="Kohler A."/>
            <person name="Kuo A."/>
            <person name="Nagy L.G."/>
            <person name="Floudas D."/>
            <person name="Copeland A."/>
            <person name="Barry K.W."/>
            <person name="Cichocki N."/>
            <person name="Veneault-Fourrey C."/>
            <person name="LaButti K."/>
            <person name="Lindquist E.A."/>
            <person name="Lipzen A."/>
            <person name="Lundell T."/>
            <person name="Morin E."/>
            <person name="Murat C."/>
            <person name="Riley R."/>
            <person name="Ohm R."/>
            <person name="Sun H."/>
            <person name="Tunlid A."/>
            <person name="Henrissat B."/>
            <person name="Grigoriev I.V."/>
            <person name="Hibbett D.S."/>
            <person name="Martin F."/>
        </authorList>
    </citation>
    <scope>NUCLEOTIDE SEQUENCE [LARGE SCALE GENOMIC DNA]</scope>
    <source>
        <strain evidence="2">Ve08.2h10</strain>
    </source>
</reference>
<name>A0A0D0C4G7_9AGAM</name>
<gene>
    <name evidence="1" type="ORF">PAXRUDRAFT_86011</name>
</gene>
<dbReference type="InParanoid" id="A0A0D0C4G7"/>
<accession>A0A0D0C4G7</accession>
<protein>
    <submittedName>
        <fullName evidence="1">Uncharacterized protein</fullName>
    </submittedName>
</protein>
<dbReference type="HOGENOM" id="CLU_052398_1_0_1"/>